<gene>
    <name evidence="7" type="ORF">GCM10023191_082070</name>
</gene>
<sequence length="1043" mass="117507">MAALAVSNIAPLPHQLEAVYGHFLEQPRLRFLLADDPGAGKTIMAGLYIKELQLRRAADRILIVTPANLRPQWQRELADRFNVDAVQFDRAVFDAVPTQNPWDVHDIVIVSRDFLKTEDVAATFAAAEKEWDLAIIDEAHGFTLQVDRKGLVSKKSDRYKAAEQIATKAHRLILLTATPHSGRNESLWGLLRLLDADAYGDRCPQNIELNPRHYSKTSKEQMVDLRGEKLFKRRHPHTVGYELSGAEWALYEAVTNFVSKELAEIRGEGARSTAGFALTTMQRRLASSVRAIRRTLERRIDRLEKALDDPAEYLRRRRDFRESALASGDDVSDLSEEEIWRREERALEEWLPETEAELEMELEALGPLFAQAQEVEQQGSERKLTELLDLVAKQGLRDDQTKKLLIFTEHKDTLDCLVDRLSGDFEVAVIHGGLKLAERIEAERYFRERAQIMVATEAAGEGINLQFCHLMVNYDIPWNPNRLEQRMGRIHRIGQTEDVHIFNLVATNTREGKVLETLLRKLKRMSESLGDPVFDVIGEVFADYRLRDLLESVIAGSLTPDEAADTFGADPDEFDADTVKRAQELLDRALATAHIDWQAERDRANRAEERRLPPHYLERFFRDAIVYAGGQVADRLDPGTLRVTRTPDILVARSRVGDATRLIAPEYRRLTFDKTVAMRPATADIEQGAPPAELCGPGHSLFDALVDYIIERTEADLVRGAVFHDPDLDSPALLHVLTGDAVDGNGDVVHRSLATITEQPAGWDASRRFLYDLVPAEYRVPVVEPTELDDVDQLVGWARKNVFEDRYRQAKAEREQVANVQEDFLERSFRAVLARQDQEILEIDDEVARRLPGAEGRLRKAELAKAQTQERRSLRLGEALRGRNVRRGPVRILASCLITPHPATVERRSDGDRAGLSNAEVEHIAVQVSIDHENASGAILVKSVEADNVGFDLLSVRGISRRCIEVKGRAGIGGVELTWSEYAKAVELSDDYWLYVVLDCATSNPRLYRVQNPAKALIDSIQPHLDVRFGVAPQPVIDAAEVS</sequence>
<dbReference type="InterPro" id="IPR024975">
    <property type="entry name" value="NOV_C"/>
</dbReference>
<organism evidence="7 8">
    <name type="scientific">Actinoallomurus oryzae</name>
    <dbReference type="NCBI Taxonomy" id="502180"/>
    <lineage>
        <taxon>Bacteria</taxon>
        <taxon>Bacillati</taxon>
        <taxon>Actinomycetota</taxon>
        <taxon>Actinomycetes</taxon>
        <taxon>Streptosporangiales</taxon>
        <taxon>Thermomonosporaceae</taxon>
        <taxon>Actinoallomurus</taxon>
    </lineage>
</organism>
<dbReference type="PROSITE" id="PS51194">
    <property type="entry name" value="HELICASE_CTER"/>
    <property type="match status" value="1"/>
</dbReference>
<evidence type="ECO:0000256" key="2">
    <source>
        <dbReference type="ARBA" id="ARBA00022801"/>
    </source>
</evidence>
<dbReference type="InterPro" id="IPR027417">
    <property type="entry name" value="P-loop_NTPase"/>
</dbReference>
<reference evidence="8" key="1">
    <citation type="journal article" date="2019" name="Int. J. Syst. Evol. Microbiol.">
        <title>The Global Catalogue of Microorganisms (GCM) 10K type strain sequencing project: providing services to taxonomists for standard genome sequencing and annotation.</title>
        <authorList>
            <consortium name="The Broad Institute Genomics Platform"/>
            <consortium name="The Broad Institute Genome Sequencing Center for Infectious Disease"/>
            <person name="Wu L."/>
            <person name="Ma J."/>
        </authorList>
    </citation>
    <scope>NUCLEOTIDE SEQUENCE [LARGE SCALE GENOMIC DNA]</scope>
    <source>
        <strain evidence="8">JCM 17933</strain>
    </source>
</reference>
<evidence type="ECO:0000313" key="8">
    <source>
        <dbReference type="Proteomes" id="UP001500503"/>
    </source>
</evidence>
<dbReference type="InterPro" id="IPR014001">
    <property type="entry name" value="Helicase_ATP-bd"/>
</dbReference>
<name>A0ABP8QZF1_9ACTN</name>
<dbReference type="CDD" id="cd18793">
    <property type="entry name" value="SF2_C_SNF"/>
    <property type="match status" value="1"/>
</dbReference>
<keyword evidence="4" id="KW-0067">ATP-binding</keyword>
<feature type="domain" description="Helicase ATP-binding" evidence="5">
    <location>
        <begin position="22"/>
        <end position="197"/>
    </location>
</feature>
<dbReference type="Pfam" id="PF00271">
    <property type="entry name" value="Helicase_C"/>
    <property type="match status" value="1"/>
</dbReference>
<dbReference type="PANTHER" id="PTHR45766:SF6">
    <property type="entry name" value="SWI_SNF-RELATED MATRIX-ASSOCIATED ACTIN-DEPENDENT REGULATOR OF CHROMATIN SUBFAMILY A-LIKE PROTEIN 1"/>
    <property type="match status" value="1"/>
</dbReference>
<evidence type="ECO:0000259" key="6">
    <source>
        <dbReference type="PROSITE" id="PS51194"/>
    </source>
</evidence>
<keyword evidence="1" id="KW-0547">Nucleotide-binding</keyword>
<dbReference type="SMART" id="SM00487">
    <property type="entry name" value="DEXDc"/>
    <property type="match status" value="1"/>
</dbReference>
<keyword evidence="8" id="KW-1185">Reference proteome</keyword>
<dbReference type="SUPFAM" id="SSF52540">
    <property type="entry name" value="P-loop containing nucleoside triphosphate hydrolases"/>
    <property type="match status" value="2"/>
</dbReference>
<dbReference type="Pfam" id="PF00176">
    <property type="entry name" value="SNF2-rel_dom"/>
    <property type="match status" value="1"/>
</dbReference>
<protein>
    <submittedName>
        <fullName evidence="7">Helicase-related protein</fullName>
    </submittedName>
</protein>
<accession>A0ABP8QZF1</accession>
<dbReference type="SMART" id="SM00490">
    <property type="entry name" value="HELICc"/>
    <property type="match status" value="1"/>
</dbReference>
<dbReference type="InterPro" id="IPR000330">
    <property type="entry name" value="SNF2_N"/>
</dbReference>
<dbReference type="PROSITE" id="PS51192">
    <property type="entry name" value="HELICASE_ATP_BIND_1"/>
    <property type="match status" value="1"/>
</dbReference>
<dbReference type="Gene3D" id="3.40.50.10810">
    <property type="entry name" value="Tandem AAA-ATPase domain"/>
    <property type="match status" value="1"/>
</dbReference>
<dbReference type="Pfam" id="PF13020">
    <property type="entry name" value="NOV_C"/>
    <property type="match status" value="1"/>
</dbReference>
<keyword evidence="2" id="KW-0378">Hydrolase</keyword>
<feature type="domain" description="Helicase C-terminal" evidence="6">
    <location>
        <begin position="383"/>
        <end position="541"/>
    </location>
</feature>
<evidence type="ECO:0000256" key="3">
    <source>
        <dbReference type="ARBA" id="ARBA00022806"/>
    </source>
</evidence>
<dbReference type="InterPro" id="IPR057342">
    <property type="entry name" value="DEXDc_RapA"/>
</dbReference>
<dbReference type="Gene3D" id="3.40.50.300">
    <property type="entry name" value="P-loop containing nucleotide triphosphate hydrolases"/>
    <property type="match status" value="1"/>
</dbReference>
<dbReference type="InterPro" id="IPR001650">
    <property type="entry name" value="Helicase_C-like"/>
</dbReference>
<evidence type="ECO:0000256" key="4">
    <source>
        <dbReference type="ARBA" id="ARBA00022840"/>
    </source>
</evidence>
<keyword evidence="3 7" id="KW-0347">Helicase</keyword>
<evidence type="ECO:0000259" key="5">
    <source>
        <dbReference type="PROSITE" id="PS51192"/>
    </source>
</evidence>
<evidence type="ECO:0000256" key="1">
    <source>
        <dbReference type="ARBA" id="ARBA00022741"/>
    </source>
</evidence>
<proteinExistence type="predicted"/>
<comment type="caution">
    <text evidence="7">The sequence shown here is derived from an EMBL/GenBank/DDBJ whole genome shotgun (WGS) entry which is preliminary data.</text>
</comment>
<dbReference type="PANTHER" id="PTHR45766">
    <property type="entry name" value="DNA ANNEALING HELICASE AND ENDONUCLEASE ZRANB3 FAMILY MEMBER"/>
    <property type="match status" value="1"/>
</dbReference>
<dbReference type="InterPro" id="IPR049730">
    <property type="entry name" value="SNF2/RAD54-like_C"/>
</dbReference>
<dbReference type="CDD" id="cd18011">
    <property type="entry name" value="DEXDc_RapA"/>
    <property type="match status" value="1"/>
</dbReference>
<dbReference type="GO" id="GO:0004386">
    <property type="term" value="F:helicase activity"/>
    <property type="evidence" value="ECO:0007669"/>
    <property type="project" value="UniProtKB-KW"/>
</dbReference>
<dbReference type="Proteomes" id="UP001500503">
    <property type="component" value="Unassembled WGS sequence"/>
</dbReference>
<evidence type="ECO:0000313" key="7">
    <source>
        <dbReference type="EMBL" id="GAA4514061.1"/>
    </source>
</evidence>
<dbReference type="EMBL" id="BAABHF010000048">
    <property type="protein sequence ID" value="GAA4514061.1"/>
    <property type="molecule type" value="Genomic_DNA"/>
</dbReference>
<dbReference type="InterPro" id="IPR038718">
    <property type="entry name" value="SNF2-like_sf"/>
</dbReference>